<evidence type="ECO:0000256" key="7">
    <source>
        <dbReference type="ARBA" id="ARBA00022989"/>
    </source>
</evidence>
<evidence type="ECO:0000313" key="12">
    <source>
        <dbReference type="EMBL" id="KDN70449.1"/>
    </source>
</evidence>
<dbReference type="OMA" id="SHYEKVI"/>
<comment type="caution">
    <text evidence="12">The sequence shown here is derived from an EMBL/GenBank/DDBJ whole genome shotgun (WGS) entry which is preliminary data.</text>
</comment>
<dbReference type="GO" id="GO:0006493">
    <property type="term" value="P:protein O-linked glycosylation"/>
    <property type="evidence" value="ECO:0007669"/>
    <property type="project" value="TreeGrafter"/>
</dbReference>
<accession>A0A066XRV5</accession>
<feature type="region of interest" description="Disordered" evidence="10">
    <location>
        <begin position="243"/>
        <end position="280"/>
    </location>
</feature>
<dbReference type="SUPFAM" id="SSF53448">
    <property type="entry name" value="Nucleotide-diphospho-sugar transferases"/>
    <property type="match status" value="1"/>
</dbReference>
<organism evidence="12 13">
    <name type="scientific">Colletotrichum sublineola</name>
    <name type="common">Sorghum anthracnose fungus</name>
    <dbReference type="NCBI Taxonomy" id="1173701"/>
    <lineage>
        <taxon>Eukaryota</taxon>
        <taxon>Fungi</taxon>
        <taxon>Dikarya</taxon>
        <taxon>Ascomycota</taxon>
        <taxon>Pezizomycotina</taxon>
        <taxon>Sordariomycetes</taxon>
        <taxon>Hypocreomycetidae</taxon>
        <taxon>Glomerellales</taxon>
        <taxon>Glomerellaceae</taxon>
        <taxon>Colletotrichum</taxon>
        <taxon>Colletotrichum graminicola species complex</taxon>
    </lineage>
</organism>
<keyword evidence="9" id="KW-0325">Glycoprotein</keyword>
<keyword evidence="8 11" id="KW-0472">Membrane</keyword>
<evidence type="ECO:0000256" key="3">
    <source>
        <dbReference type="ARBA" id="ARBA00022676"/>
    </source>
</evidence>
<evidence type="ECO:0000256" key="2">
    <source>
        <dbReference type="ARBA" id="ARBA00009105"/>
    </source>
</evidence>
<evidence type="ECO:0000256" key="11">
    <source>
        <dbReference type="SAM" id="Phobius"/>
    </source>
</evidence>
<evidence type="ECO:0000256" key="5">
    <source>
        <dbReference type="ARBA" id="ARBA00022692"/>
    </source>
</evidence>
<dbReference type="OrthoDB" id="430354at2759"/>
<keyword evidence="7 11" id="KW-1133">Transmembrane helix</keyword>
<reference evidence="13" key="1">
    <citation type="journal article" date="2014" name="Genome Announc.">
        <title>Draft genome sequence of Colletotrichum sublineola, a destructive pathogen of cultivated sorghum.</title>
        <authorList>
            <person name="Baroncelli R."/>
            <person name="Sanz-Martin J.M."/>
            <person name="Rech G.E."/>
            <person name="Sukno S.A."/>
            <person name="Thon M.R."/>
        </authorList>
    </citation>
    <scope>NUCLEOTIDE SEQUENCE [LARGE SCALE GENOMIC DNA]</scope>
    <source>
        <strain evidence="13">TX430BB</strain>
    </source>
</reference>
<comment type="subcellular location">
    <subcellularLocation>
        <location evidence="1">Membrane</location>
        <topology evidence="1">Single-pass type II membrane protein</topology>
    </subcellularLocation>
</comment>
<dbReference type="Pfam" id="PF11051">
    <property type="entry name" value="Mannosyl_trans3"/>
    <property type="match status" value="1"/>
</dbReference>
<dbReference type="HOGENOM" id="CLU_030430_1_0_1"/>
<evidence type="ECO:0000256" key="9">
    <source>
        <dbReference type="ARBA" id="ARBA00023180"/>
    </source>
</evidence>
<keyword evidence="5 11" id="KW-0812">Transmembrane</keyword>
<evidence type="ECO:0000256" key="4">
    <source>
        <dbReference type="ARBA" id="ARBA00022679"/>
    </source>
</evidence>
<dbReference type="AlphaFoldDB" id="A0A066XRV5"/>
<feature type="compositionally biased region" description="Polar residues" evidence="10">
    <location>
        <begin position="244"/>
        <end position="259"/>
    </location>
</feature>
<evidence type="ECO:0000256" key="10">
    <source>
        <dbReference type="SAM" id="MobiDB-lite"/>
    </source>
</evidence>
<dbReference type="InterPro" id="IPR029044">
    <property type="entry name" value="Nucleotide-diphossugar_trans"/>
</dbReference>
<keyword evidence="13" id="KW-1185">Reference proteome</keyword>
<dbReference type="STRING" id="1173701.A0A066XRV5"/>
<dbReference type="InterPro" id="IPR022751">
    <property type="entry name" value="Alpha_mannosyltransferase"/>
</dbReference>
<proteinExistence type="inferred from homology"/>
<dbReference type="GO" id="GO:0005794">
    <property type="term" value="C:Golgi apparatus"/>
    <property type="evidence" value="ECO:0007669"/>
    <property type="project" value="TreeGrafter"/>
</dbReference>
<dbReference type="PANTHER" id="PTHR31392">
    <property type="entry name" value="ALPHA-1,3-MANNOSYLTRANSFERASE MNN1-RELATED"/>
    <property type="match status" value="1"/>
</dbReference>
<keyword evidence="6" id="KW-0735">Signal-anchor</keyword>
<evidence type="ECO:0000256" key="8">
    <source>
        <dbReference type="ARBA" id="ARBA00023136"/>
    </source>
</evidence>
<evidence type="ECO:0000256" key="6">
    <source>
        <dbReference type="ARBA" id="ARBA00022968"/>
    </source>
</evidence>
<feature type="region of interest" description="Disordered" evidence="10">
    <location>
        <begin position="25"/>
        <end position="50"/>
    </location>
</feature>
<feature type="compositionally biased region" description="Basic and acidic residues" evidence="10">
    <location>
        <begin position="263"/>
        <end position="272"/>
    </location>
</feature>
<comment type="similarity">
    <text evidence="2">Belongs to the MNN1/MNT family.</text>
</comment>
<sequence>MRGRLVGAVDQRYIQDTCLPRQLGVKRLPQSPPLSDSPERRYENTTPGKLTGWDPETVGAAKLTRCGIGLARRGVQIPRGHGSRLCGNVQRRMARLLVSPRYGAQSTLVLAAAAAFITLTIIYLFRFDGHITPLTSATISFRASKTTDLNLEAINATAQYFVDYPVGPPYKKVFGELGERTKVLRSWIEALEEKDSNGKLRVTGAERQFLDASVERVAASLFPYLQSPPRNPQTKTPLADLRRSFQSASTPARHPSQQLRVGDGVHGEETTKGHASRNSGIVIPAGRSTVRLACHLVASLTHVHRTTLPIQIAYAGDEDLPQEDRDKIVQAAAAGDTGRVEFLDVLAVFDDATLRLMEEGWAIKPFAALGSRFEEVILLDADVVFLQPPEKLLRQRAYQEKGALLFHDRLLWKDMFPQRHLWYHETFKHPSGEMQKSLVWTEEYAEEADSGVVVLNKSRLDVLMGLLHISWQNTYEVRNSWTYRITYGDKETWWIGLEATGSAYSFSRHYGGVIGWQKPVEGEQADRTQVCSLAIAHVDEADNLLWHNGGLAINQTGDPADVEVPTHWMIDQEWFKGARKKDISCMVGTGAQELSGYERGILERSINAAKDVDDRLDSA</sequence>
<keyword evidence="4" id="KW-0808">Transferase</keyword>
<gene>
    <name evidence="12" type="ORF">CSUB01_09377</name>
</gene>
<dbReference type="eggNOG" id="ENOG502RZ48">
    <property type="taxonomic scope" value="Eukaryota"/>
</dbReference>
<dbReference type="EMBL" id="JMSE01000342">
    <property type="protein sequence ID" value="KDN70449.1"/>
    <property type="molecule type" value="Genomic_DNA"/>
</dbReference>
<evidence type="ECO:0000313" key="13">
    <source>
        <dbReference type="Proteomes" id="UP000027238"/>
    </source>
</evidence>
<protein>
    <submittedName>
        <fullName evidence="12">Uncharacterized protein</fullName>
    </submittedName>
</protein>
<keyword evidence="3" id="KW-0328">Glycosyltransferase</keyword>
<dbReference type="GO" id="GO:0000033">
    <property type="term" value="F:alpha-1,3-mannosyltransferase activity"/>
    <property type="evidence" value="ECO:0007669"/>
    <property type="project" value="TreeGrafter"/>
</dbReference>
<dbReference type="Proteomes" id="UP000027238">
    <property type="component" value="Unassembled WGS sequence"/>
</dbReference>
<name>A0A066XRV5_COLSU</name>
<dbReference type="GO" id="GO:0016020">
    <property type="term" value="C:membrane"/>
    <property type="evidence" value="ECO:0007669"/>
    <property type="project" value="UniProtKB-SubCell"/>
</dbReference>
<dbReference type="PANTHER" id="PTHR31392:SF1">
    <property type="entry name" value="ALPHA-1,3-MANNOSYLTRANSFERASE MNN1-RELATED"/>
    <property type="match status" value="1"/>
</dbReference>
<evidence type="ECO:0000256" key="1">
    <source>
        <dbReference type="ARBA" id="ARBA00004606"/>
    </source>
</evidence>
<feature type="transmembrane region" description="Helical" evidence="11">
    <location>
        <begin position="102"/>
        <end position="125"/>
    </location>
</feature>